<dbReference type="GeneID" id="9590664"/>
<reference evidence="2 3" key="1">
    <citation type="journal article" date="2010" name="Nat. Biotechnol.">
        <title>Genome sequence of the model mushroom Schizophyllum commune.</title>
        <authorList>
            <person name="Ohm R.A."/>
            <person name="de Jong J.F."/>
            <person name="Lugones L.G."/>
            <person name="Aerts A."/>
            <person name="Kothe E."/>
            <person name="Stajich J.E."/>
            <person name="de Vries R.P."/>
            <person name="Record E."/>
            <person name="Levasseur A."/>
            <person name="Baker S.E."/>
            <person name="Bartholomew K.A."/>
            <person name="Coutinho P.M."/>
            <person name="Erdmann S."/>
            <person name="Fowler T.J."/>
            <person name="Gathman A.C."/>
            <person name="Lombard V."/>
            <person name="Henrissat B."/>
            <person name="Knabe N."/>
            <person name="Kuees U."/>
            <person name="Lilly W.W."/>
            <person name="Lindquist E."/>
            <person name="Lucas S."/>
            <person name="Magnuson J.K."/>
            <person name="Piumi F."/>
            <person name="Raudaskoski M."/>
            <person name="Salamov A."/>
            <person name="Schmutz J."/>
            <person name="Schwarze F.W.M.R."/>
            <person name="vanKuyk P.A."/>
            <person name="Horton J.S."/>
            <person name="Grigoriev I.V."/>
            <person name="Woesten H.A.B."/>
        </authorList>
    </citation>
    <scope>NUCLEOTIDE SEQUENCE [LARGE SCALE GENOMIC DNA]</scope>
    <source>
        <strain evidence="3">H4-8 / FGSC 9210</strain>
    </source>
</reference>
<evidence type="ECO:0000256" key="1">
    <source>
        <dbReference type="SAM" id="Coils"/>
    </source>
</evidence>
<dbReference type="SUPFAM" id="SSF56112">
    <property type="entry name" value="Protein kinase-like (PK-like)"/>
    <property type="match status" value="1"/>
</dbReference>
<evidence type="ECO:0000313" key="3">
    <source>
        <dbReference type="Proteomes" id="UP000007431"/>
    </source>
</evidence>
<protein>
    <recommendedName>
        <fullName evidence="4">Protein kinase domain-containing protein</fullName>
    </recommendedName>
</protein>
<feature type="coiled-coil region" evidence="1">
    <location>
        <begin position="315"/>
        <end position="345"/>
    </location>
</feature>
<keyword evidence="1" id="KW-0175">Coiled coil</keyword>
<name>D8Q0I9_SCHCM</name>
<dbReference type="RefSeq" id="XP_003032652.1">
    <property type="nucleotide sequence ID" value="XM_003032606.1"/>
</dbReference>
<dbReference type="EMBL" id="GL377305">
    <property type="protein sequence ID" value="EFI97749.1"/>
    <property type="molecule type" value="Genomic_DNA"/>
</dbReference>
<feature type="coiled-coil region" evidence="1">
    <location>
        <begin position="648"/>
        <end position="675"/>
    </location>
</feature>
<dbReference type="VEuPathDB" id="FungiDB:SCHCODRAFT_02665430"/>
<feature type="non-terminal residue" evidence="2">
    <location>
        <position position="726"/>
    </location>
</feature>
<organism evidence="3">
    <name type="scientific">Schizophyllum commune (strain H4-8 / FGSC 9210)</name>
    <name type="common">Split gill fungus</name>
    <dbReference type="NCBI Taxonomy" id="578458"/>
    <lineage>
        <taxon>Eukaryota</taxon>
        <taxon>Fungi</taxon>
        <taxon>Dikarya</taxon>
        <taxon>Basidiomycota</taxon>
        <taxon>Agaricomycotina</taxon>
        <taxon>Agaricomycetes</taxon>
        <taxon>Agaricomycetidae</taxon>
        <taxon>Agaricales</taxon>
        <taxon>Schizophyllaceae</taxon>
        <taxon>Schizophyllum</taxon>
    </lineage>
</organism>
<dbReference type="KEGG" id="scm:SCHCO_02665430"/>
<keyword evidence="3" id="KW-1185">Reference proteome</keyword>
<dbReference type="InParanoid" id="D8Q0I9"/>
<gene>
    <name evidence="2" type="ORF">SCHCODRAFT_107931</name>
</gene>
<accession>D8Q0I9</accession>
<dbReference type="Proteomes" id="UP000007431">
    <property type="component" value="Unassembled WGS sequence"/>
</dbReference>
<dbReference type="InterPro" id="IPR011009">
    <property type="entry name" value="Kinase-like_dom_sf"/>
</dbReference>
<dbReference type="AlphaFoldDB" id="D8Q0I9"/>
<sequence length="726" mass="82102">MTASRRDHVSTKRLLIAGPQCATFNPTTTTNTAAIEIAIMSQQPLINGTPGTTVVLPGTKAACILRPQLFNGVDENSFHVLPQDRLYANWPRIRGKLIPYETYSTYGREWFSPSCLVFQAETKPSDPAVPSQRFALKVAFNVVDGKPCHQFLRNFCIEARFYARRLKHLQGKSVPKHYGVWTCSTPWGGTMGCAIMEWGGVPFKEEFIGPGEQGEKQRLDIMYAMKAIHDVGYEHTDLVEPNYRHLLYDTERQRPYIIDFSRGEKHKCHPRMAIKAYKTPPDPYVFGCMELRDLGVAIGLFGLGPLFGPEACPEVQEANEKFFEEQELKERLKRVKENKARHARLQARDQQNMAQTSTAVHQPLIGDEPGVEIQLAGTATSIILRPCKYGRGLDANSFRALPPHRFVTALPRISHRQIPFERYKTWCTDWCTSSSLVFYAETFPSDRSATRKRFAIKAALHIEPGEYGDPHLAALYREAVFYQEHLAELQGRCVPRHYGIWIGTTPWGVSIACAFMEWAGLPYSSPKMDKSFERADRRMKAVVAVLALHKAGFQHNGLGEDTRHILFDESRERAFLIGFQYVEPHQCGLKMPLKEYSGPPAPHILGCEELWEIGCSVHFFGNGPSFGPEADSRVQAANQKALDEYNKKKRVEEARARLYARLEQHRQRLAEKAARRPPEVTEAAPVHVLIISGSGPYADPLLQAYAYERRERIDQRNICGAAAISD</sequence>
<evidence type="ECO:0008006" key="4">
    <source>
        <dbReference type="Google" id="ProtNLM"/>
    </source>
</evidence>
<dbReference type="OrthoDB" id="2817141at2759"/>
<evidence type="ECO:0000313" key="2">
    <source>
        <dbReference type="EMBL" id="EFI97749.1"/>
    </source>
</evidence>
<dbReference type="HOGENOM" id="CLU_381373_0_0_1"/>
<proteinExistence type="predicted"/>